<proteinExistence type="predicted"/>
<evidence type="ECO:0000256" key="1">
    <source>
        <dbReference type="SAM" id="MobiDB-lite"/>
    </source>
</evidence>
<dbReference type="Proteomes" id="UP001283361">
    <property type="component" value="Unassembled WGS sequence"/>
</dbReference>
<feature type="region of interest" description="Disordered" evidence="1">
    <location>
        <begin position="296"/>
        <end position="475"/>
    </location>
</feature>
<feature type="compositionally biased region" description="Basic residues" evidence="1">
    <location>
        <begin position="128"/>
        <end position="140"/>
    </location>
</feature>
<reference evidence="2" key="1">
    <citation type="journal article" date="2023" name="G3 (Bethesda)">
        <title>A reference genome for the long-term kleptoplast-retaining sea slug Elysia crispata morphotype clarki.</title>
        <authorList>
            <person name="Eastman K.E."/>
            <person name="Pendleton A.L."/>
            <person name="Shaikh M.A."/>
            <person name="Suttiyut T."/>
            <person name="Ogas R."/>
            <person name="Tomko P."/>
            <person name="Gavelis G."/>
            <person name="Widhalm J.R."/>
            <person name="Wisecaver J.H."/>
        </authorList>
    </citation>
    <scope>NUCLEOTIDE SEQUENCE</scope>
    <source>
        <strain evidence="2">ECLA1</strain>
    </source>
</reference>
<accession>A0AAE0XY78</accession>
<gene>
    <name evidence="2" type="ORF">RRG08_041124</name>
</gene>
<feature type="region of interest" description="Disordered" evidence="1">
    <location>
        <begin position="1"/>
        <end position="22"/>
    </location>
</feature>
<dbReference type="EMBL" id="JAWDGP010007341">
    <property type="protein sequence ID" value="KAK3724640.1"/>
    <property type="molecule type" value="Genomic_DNA"/>
</dbReference>
<feature type="region of interest" description="Disordered" evidence="1">
    <location>
        <begin position="123"/>
        <end position="194"/>
    </location>
</feature>
<comment type="caution">
    <text evidence="2">The sequence shown here is derived from an EMBL/GenBank/DDBJ whole genome shotgun (WGS) entry which is preliminary data.</text>
</comment>
<organism evidence="2 3">
    <name type="scientific">Elysia crispata</name>
    <name type="common">lettuce slug</name>
    <dbReference type="NCBI Taxonomy" id="231223"/>
    <lineage>
        <taxon>Eukaryota</taxon>
        <taxon>Metazoa</taxon>
        <taxon>Spiralia</taxon>
        <taxon>Lophotrochozoa</taxon>
        <taxon>Mollusca</taxon>
        <taxon>Gastropoda</taxon>
        <taxon>Heterobranchia</taxon>
        <taxon>Euthyneura</taxon>
        <taxon>Panpulmonata</taxon>
        <taxon>Sacoglossa</taxon>
        <taxon>Placobranchoidea</taxon>
        <taxon>Plakobranchidae</taxon>
        <taxon>Elysia</taxon>
    </lineage>
</organism>
<sequence>MALRHRGNFPPSLRSRDMLGGSMAHIGPEPSAGLPPATPTTIEQTFPEVSMFEEIANLTSHYGNIQSRSKQKELERASAEQHSYVTLLPNCAALSAAAGRRGLELMILNSAFVPKSQLLLGGQEPLRSKQRKAPNQRGRAKNLYEVNREKPLIKEGGPRTFTKQTEKSPKSKREGQEPLRSKQRKAPNQRGRAKNLYEVNREKPQIKEGGPRTFTKFCKLLICFVTKTWCPFAMNVMGFGERGRRLVCGVCCQNFLSHSQTRHQRNSCLNHPTPSLPEIFSSSKFSLHQFNLKAARPPRVDDSAASTMRSYSVKQSNGDDSAASTMRSYSVKQSNGDDSAASTMRSYSVKQSNGDDSAASTVRSYSVKQSNGDDSAASTVRSYSVKQSNGDDSAASTVRSYSVKQSNGDDSAASTVRSYSVKQSNGDDSAASTMSSYSVKQSNGDDSAASTVRSYSVKQSNGDDSAASTICAPIV</sequence>
<keyword evidence="3" id="KW-1185">Reference proteome</keyword>
<feature type="compositionally biased region" description="Basic and acidic residues" evidence="1">
    <location>
        <begin position="146"/>
        <end position="157"/>
    </location>
</feature>
<feature type="compositionally biased region" description="Polar residues" evidence="1">
    <location>
        <begin position="304"/>
        <end position="468"/>
    </location>
</feature>
<evidence type="ECO:0000313" key="3">
    <source>
        <dbReference type="Proteomes" id="UP001283361"/>
    </source>
</evidence>
<dbReference type="AlphaFoldDB" id="A0AAE0XY78"/>
<feature type="compositionally biased region" description="Basic and acidic residues" evidence="1">
    <location>
        <begin position="164"/>
        <end position="180"/>
    </location>
</feature>
<name>A0AAE0XY78_9GAST</name>
<evidence type="ECO:0000313" key="2">
    <source>
        <dbReference type="EMBL" id="KAK3724640.1"/>
    </source>
</evidence>
<feature type="compositionally biased region" description="Basic residues" evidence="1">
    <location>
        <begin position="181"/>
        <end position="193"/>
    </location>
</feature>
<protein>
    <submittedName>
        <fullName evidence="2">Uncharacterized protein</fullName>
    </submittedName>
</protein>